<dbReference type="CDD" id="cd05311">
    <property type="entry name" value="NAD_bind_2_malic_enz"/>
    <property type="match status" value="1"/>
</dbReference>
<organism evidence="6 7">
    <name type="scientific">Streptomyces crystallinus</name>
    <dbReference type="NCBI Taxonomy" id="68191"/>
    <lineage>
        <taxon>Bacteria</taxon>
        <taxon>Bacillati</taxon>
        <taxon>Actinomycetota</taxon>
        <taxon>Actinomycetes</taxon>
        <taxon>Kitasatosporales</taxon>
        <taxon>Streptomycetaceae</taxon>
        <taxon>Streptomyces</taxon>
    </lineage>
</organism>
<dbReference type="SMART" id="SM01274">
    <property type="entry name" value="malic"/>
    <property type="match status" value="1"/>
</dbReference>
<sequence>MESSGGSVTGLDVTASGHEKLRIDVTIAASSTSHADEIVEELRGIEGVTLGKVSDRTFLMHLGGKIEMASKHPIRNRDDLSMIYTPGVARVCMAIAENPEDARRLTIKRNSVAVVTDGSAVLGLGNIGPKAALPVMEGKAALFKRFAGIDAWPLCLDTQDTDEIVAIVKAIAPGFAGINLEDISAPRCFEIEARLREALDIPVFHDDQHGTAIVVLAALTNALRVVGKGIGDVRVVMSGAGAAGTAILKLLLAAGVKNAVVADIQGVVHAGRADLAGADGDSDMATLRWIADNTNPEGLTGSLREAVVGADVFIGVSAPNVLNGDDVAAMAEGAIVFALANPDPEVDPAVARRSAAVVATGRSDFPNQINNVLVFPGVFRGLLDAQSRTVNTDMMLAAATALANVVTEDELNPNYIIPSVFNDKVAGAVAGAVRTAAQAAL</sequence>
<dbReference type="SMART" id="SM00919">
    <property type="entry name" value="Malic_M"/>
    <property type="match status" value="1"/>
</dbReference>
<evidence type="ECO:0000259" key="4">
    <source>
        <dbReference type="SMART" id="SM00919"/>
    </source>
</evidence>
<dbReference type="Gene3D" id="3.40.50.720">
    <property type="entry name" value="NAD(P)-binding Rossmann-like Domain"/>
    <property type="match status" value="1"/>
</dbReference>
<dbReference type="InterPro" id="IPR046346">
    <property type="entry name" value="Aminoacid_DH-like_N_sf"/>
</dbReference>
<evidence type="ECO:0000259" key="5">
    <source>
        <dbReference type="SMART" id="SM01274"/>
    </source>
</evidence>
<dbReference type="Pfam" id="PF03949">
    <property type="entry name" value="Malic_M"/>
    <property type="match status" value="1"/>
</dbReference>
<comment type="caution">
    <text evidence="6">The sequence shown here is derived from an EMBL/GenBank/DDBJ whole genome shotgun (WGS) entry which is preliminary data.</text>
</comment>
<dbReference type="PRINTS" id="PR00072">
    <property type="entry name" value="MALOXRDTASE"/>
</dbReference>
<keyword evidence="7" id="KW-1185">Reference proteome</keyword>
<dbReference type="InterPro" id="IPR036291">
    <property type="entry name" value="NAD(P)-bd_dom_sf"/>
</dbReference>
<feature type="domain" description="Malic enzyme N-terminal" evidence="5">
    <location>
        <begin position="63"/>
        <end position="196"/>
    </location>
</feature>
<evidence type="ECO:0000256" key="1">
    <source>
        <dbReference type="ARBA" id="ARBA00008785"/>
    </source>
</evidence>
<reference evidence="7" key="1">
    <citation type="journal article" date="2019" name="Int. J. Syst. Evol. Microbiol.">
        <title>The Global Catalogue of Microorganisms (GCM) 10K type strain sequencing project: providing services to taxonomists for standard genome sequencing and annotation.</title>
        <authorList>
            <consortium name="The Broad Institute Genomics Platform"/>
            <consortium name="The Broad Institute Genome Sequencing Center for Infectious Disease"/>
            <person name="Wu L."/>
            <person name="Ma J."/>
        </authorList>
    </citation>
    <scope>NUCLEOTIDE SEQUENCE [LARGE SCALE GENOMIC DNA]</scope>
    <source>
        <strain evidence="7">JCM 5067</strain>
    </source>
</reference>
<evidence type="ECO:0000256" key="2">
    <source>
        <dbReference type="ARBA" id="ARBA00023002"/>
    </source>
</evidence>
<proteinExistence type="inferred from homology"/>
<evidence type="ECO:0000256" key="3">
    <source>
        <dbReference type="RuleBase" id="RU003427"/>
    </source>
</evidence>
<dbReference type="SUPFAM" id="SSF53223">
    <property type="entry name" value="Aminoacid dehydrogenase-like, N-terminal domain"/>
    <property type="match status" value="1"/>
</dbReference>
<keyword evidence="3" id="KW-0479">Metal-binding</keyword>
<keyword evidence="2" id="KW-0560">Oxidoreductase</keyword>
<dbReference type="InterPro" id="IPR012302">
    <property type="entry name" value="Malic_NAD-bd"/>
</dbReference>
<protein>
    <submittedName>
        <fullName evidence="6">NAD-dependent malic enzyme</fullName>
    </submittedName>
</protein>
<comment type="similarity">
    <text evidence="1 3">Belongs to the malic enzymes family.</text>
</comment>
<evidence type="ECO:0000313" key="6">
    <source>
        <dbReference type="EMBL" id="GAA0608879.1"/>
    </source>
</evidence>
<feature type="domain" description="Malic enzyme NAD-binding" evidence="4">
    <location>
        <begin position="208"/>
        <end position="438"/>
    </location>
</feature>
<dbReference type="PANTHER" id="PTHR43237:SF4">
    <property type="entry name" value="NADP-DEPENDENT MALIC ENZYME"/>
    <property type="match status" value="1"/>
</dbReference>
<dbReference type="EMBL" id="BAAACA010000028">
    <property type="protein sequence ID" value="GAA0608879.1"/>
    <property type="molecule type" value="Genomic_DNA"/>
</dbReference>
<dbReference type="InterPro" id="IPR051674">
    <property type="entry name" value="Malate_Decarboxylase"/>
</dbReference>
<dbReference type="InterPro" id="IPR045213">
    <property type="entry name" value="Malic_NAD-bd_bact_type"/>
</dbReference>
<evidence type="ECO:0000313" key="7">
    <source>
        <dbReference type="Proteomes" id="UP001500668"/>
    </source>
</evidence>
<dbReference type="InterPro" id="IPR037062">
    <property type="entry name" value="Malic_N_dom_sf"/>
</dbReference>
<accession>A0ABP3REF2</accession>
<dbReference type="SUPFAM" id="SSF51735">
    <property type="entry name" value="NAD(P)-binding Rossmann-fold domains"/>
    <property type="match status" value="1"/>
</dbReference>
<name>A0ABP3REF2_9ACTN</name>
<dbReference type="PIRSF" id="PIRSF000106">
    <property type="entry name" value="ME"/>
    <property type="match status" value="1"/>
</dbReference>
<gene>
    <name evidence="6" type="ORF">GCM10010394_43380</name>
</gene>
<dbReference type="Pfam" id="PF00390">
    <property type="entry name" value="malic"/>
    <property type="match status" value="1"/>
</dbReference>
<dbReference type="Gene3D" id="3.40.50.10380">
    <property type="entry name" value="Malic enzyme, N-terminal domain"/>
    <property type="match status" value="1"/>
</dbReference>
<dbReference type="PANTHER" id="PTHR43237">
    <property type="entry name" value="NADP-DEPENDENT MALIC ENZYME"/>
    <property type="match status" value="1"/>
</dbReference>
<dbReference type="InterPro" id="IPR001891">
    <property type="entry name" value="Malic_OxRdtase"/>
</dbReference>
<dbReference type="InterPro" id="IPR012301">
    <property type="entry name" value="Malic_N_dom"/>
</dbReference>
<dbReference type="Proteomes" id="UP001500668">
    <property type="component" value="Unassembled WGS sequence"/>
</dbReference>